<reference evidence="3" key="1">
    <citation type="submission" date="2020-11" db="EMBL/GenBank/DDBJ databases">
        <authorList>
            <person name="Whiteford S."/>
        </authorList>
    </citation>
    <scope>NUCLEOTIDE SEQUENCE</scope>
</reference>
<evidence type="ECO:0000313" key="3">
    <source>
        <dbReference type="EMBL" id="CAG9099299.1"/>
    </source>
</evidence>
<dbReference type="Proteomes" id="UP000653454">
    <property type="component" value="Unassembled WGS sequence"/>
</dbReference>
<accession>A0A8S4DF64</accession>
<name>A0A8S4DF64_PLUXY</name>
<protein>
    <submittedName>
        <fullName evidence="3">(diamondback moth) hypothetical protein</fullName>
    </submittedName>
</protein>
<feature type="region of interest" description="Disordered" evidence="2">
    <location>
        <begin position="1"/>
        <end position="31"/>
    </location>
</feature>
<evidence type="ECO:0000256" key="1">
    <source>
        <dbReference type="SAM" id="Coils"/>
    </source>
</evidence>
<keyword evidence="4" id="KW-1185">Reference proteome</keyword>
<evidence type="ECO:0000313" key="4">
    <source>
        <dbReference type="Proteomes" id="UP000653454"/>
    </source>
</evidence>
<proteinExistence type="predicted"/>
<dbReference type="AlphaFoldDB" id="A0A8S4DF64"/>
<keyword evidence="1" id="KW-0175">Coiled coil</keyword>
<dbReference type="EMBL" id="CAJHNJ030000005">
    <property type="protein sequence ID" value="CAG9099299.1"/>
    <property type="molecule type" value="Genomic_DNA"/>
</dbReference>
<gene>
    <name evidence="3" type="ORF">PLXY2_LOCUS2082</name>
</gene>
<organism evidence="3 4">
    <name type="scientific">Plutella xylostella</name>
    <name type="common">Diamondback moth</name>
    <name type="synonym">Plutella maculipennis</name>
    <dbReference type="NCBI Taxonomy" id="51655"/>
    <lineage>
        <taxon>Eukaryota</taxon>
        <taxon>Metazoa</taxon>
        <taxon>Ecdysozoa</taxon>
        <taxon>Arthropoda</taxon>
        <taxon>Hexapoda</taxon>
        <taxon>Insecta</taxon>
        <taxon>Pterygota</taxon>
        <taxon>Neoptera</taxon>
        <taxon>Endopterygota</taxon>
        <taxon>Lepidoptera</taxon>
        <taxon>Glossata</taxon>
        <taxon>Ditrysia</taxon>
        <taxon>Yponomeutoidea</taxon>
        <taxon>Plutellidae</taxon>
        <taxon>Plutella</taxon>
    </lineage>
</organism>
<comment type="caution">
    <text evidence="3">The sequence shown here is derived from an EMBL/GenBank/DDBJ whole genome shotgun (WGS) entry which is preliminary data.</text>
</comment>
<feature type="coiled-coil region" evidence="1">
    <location>
        <begin position="36"/>
        <end position="70"/>
    </location>
</feature>
<sequence length="84" mass="9198">MECDDDSPVSAEALVRSPSLPAHPAHPAPAGPWTLVYKLQNELKTLKLDVKKLQQQLNEEKQERAAAVAAIHATLLKDAKETKC</sequence>
<evidence type="ECO:0000256" key="2">
    <source>
        <dbReference type="SAM" id="MobiDB-lite"/>
    </source>
</evidence>